<dbReference type="OMA" id="VICWALW"/>
<organism evidence="2 3">
    <name type="scientific">Cannabis sativa</name>
    <name type="common">Hemp</name>
    <name type="synonym">Marijuana</name>
    <dbReference type="NCBI Taxonomy" id="3483"/>
    <lineage>
        <taxon>Eukaryota</taxon>
        <taxon>Viridiplantae</taxon>
        <taxon>Streptophyta</taxon>
        <taxon>Embryophyta</taxon>
        <taxon>Tracheophyta</taxon>
        <taxon>Spermatophyta</taxon>
        <taxon>Magnoliopsida</taxon>
        <taxon>eudicotyledons</taxon>
        <taxon>Gunneridae</taxon>
        <taxon>Pentapetalae</taxon>
        <taxon>rosids</taxon>
        <taxon>fabids</taxon>
        <taxon>Rosales</taxon>
        <taxon>Cannabaceae</taxon>
        <taxon>Cannabis</taxon>
    </lineage>
</organism>
<evidence type="ECO:0000259" key="1">
    <source>
        <dbReference type="Pfam" id="PF13966"/>
    </source>
</evidence>
<name>A0A803PWC9_CANSA</name>
<evidence type="ECO:0000313" key="3">
    <source>
        <dbReference type="Proteomes" id="UP000596661"/>
    </source>
</evidence>
<accession>A0A803PWC9</accession>
<evidence type="ECO:0000313" key="2">
    <source>
        <dbReference type="EnsemblPlants" id="cds.evm.model.06.1901"/>
    </source>
</evidence>
<dbReference type="PANTHER" id="PTHR33116">
    <property type="entry name" value="REVERSE TRANSCRIPTASE ZINC-BINDING DOMAIN-CONTAINING PROTEIN-RELATED-RELATED"/>
    <property type="match status" value="1"/>
</dbReference>
<dbReference type="EnsemblPlants" id="evm.model.06.1901">
    <property type="protein sequence ID" value="cds.evm.model.06.1901"/>
    <property type="gene ID" value="evm.TU.06.1901"/>
</dbReference>
<proteinExistence type="predicted"/>
<dbReference type="AlphaFoldDB" id="A0A803PWC9"/>
<sequence>MVVHKHSGGISFRCLHDHNIAILGKQGWRLLTNESSLVGRIFKLMDKDNPYITSTHPALFDAKVSQLMVPNERRWDEDILNDLFSDVDREHVRGVVISSSREFHSRYWFFEASGHYSVKSAYKRLQVLNGRWSRGDNLGLWRKLWNMKIPAKFYVFLWRACRNNLPTRISLKVKQVDVPLLYRHRHLEDETVEHVLDDCSFSRQCWQHFNSSLSGSAGALFSDWFLSMASNFSSSSLGSVVVICWALWKARNELVWNNKQPLANVVVQSALAYFDQWKSAKS</sequence>
<keyword evidence="3" id="KW-1185">Reference proteome</keyword>
<dbReference type="PANTHER" id="PTHR33116:SF86">
    <property type="entry name" value="REVERSE TRANSCRIPTASE DOMAIN-CONTAINING PROTEIN"/>
    <property type="match status" value="1"/>
</dbReference>
<dbReference type="Gramene" id="evm.model.06.1901">
    <property type="protein sequence ID" value="cds.evm.model.06.1901"/>
    <property type="gene ID" value="evm.TU.06.1901"/>
</dbReference>
<reference evidence="2" key="1">
    <citation type="submission" date="2018-11" db="EMBL/GenBank/DDBJ databases">
        <authorList>
            <person name="Grassa J C."/>
        </authorList>
    </citation>
    <scope>NUCLEOTIDE SEQUENCE [LARGE SCALE GENOMIC DNA]</scope>
</reference>
<protein>
    <recommendedName>
        <fullName evidence="1">Reverse transcriptase zinc-binding domain-containing protein</fullName>
    </recommendedName>
</protein>
<dbReference type="InterPro" id="IPR026960">
    <property type="entry name" value="RVT-Znf"/>
</dbReference>
<reference evidence="2" key="2">
    <citation type="submission" date="2021-03" db="UniProtKB">
        <authorList>
            <consortium name="EnsemblPlants"/>
        </authorList>
    </citation>
    <scope>IDENTIFICATION</scope>
</reference>
<dbReference type="Pfam" id="PF13966">
    <property type="entry name" value="zf-RVT"/>
    <property type="match status" value="1"/>
</dbReference>
<dbReference type="EMBL" id="UZAU01000619">
    <property type="status" value="NOT_ANNOTATED_CDS"/>
    <property type="molecule type" value="Genomic_DNA"/>
</dbReference>
<feature type="domain" description="Reverse transcriptase zinc-binding" evidence="1">
    <location>
        <begin position="116"/>
        <end position="206"/>
    </location>
</feature>
<dbReference type="Proteomes" id="UP000596661">
    <property type="component" value="Chromosome 6"/>
</dbReference>